<dbReference type="InterPro" id="IPR029044">
    <property type="entry name" value="Nucleotide-diphossugar_trans"/>
</dbReference>
<keyword evidence="1" id="KW-1015">Disulfide bond</keyword>
<keyword evidence="2" id="KW-0472">Membrane</keyword>
<gene>
    <name evidence="4" type="ORF">PoB_002431700</name>
</gene>
<evidence type="ECO:0000259" key="3">
    <source>
        <dbReference type="Pfam" id="PF00535"/>
    </source>
</evidence>
<protein>
    <submittedName>
        <fullName evidence="4">Polypeptide n-acetylgalactosaminyltransferase</fullName>
    </submittedName>
</protein>
<proteinExistence type="predicted"/>
<dbReference type="InterPro" id="IPR001173">
    <property type="entry name" value="Glyco_trans_2-like"/>
</dbReference>
<dbReference type="GO" id="GO:0006493">
    <property type="term" value="P:protein O-linked glycosylation"/>
    <property type="evidence" value="ECO:0007669"/>
    <property type="project" value="TreeGrafter"/>
</dbReference>
<dbReference type="SUPFAM" id="SSF53448">
    <property type="entry name" value="Nucleotide-diphospho-sugar transferases"/>
    <property type="match status" value="1"/>
</dbReference>
<dbReference type="PANTHER" id="PTHR11675:SF43">
    <property type="entry name" value="POLYPEPTIDE N-ACETYLGALACTOSAMINYLTRANSFERASE 1"/>
    <property type="match status" value="1"/>
</dbReference>
<organism evidence="4 5">
    <name type="scientific">Plakobranchus ocellatus</name>
    <dbReference type="NCBI Taxonomy" id="259542"/>
    <lineage>
        <taxon>Eukaryota</taxon>
        <taxon>Metazoa</taxon>
        <taxon>Spiralia</taxon>
        <taxon>Lophotrochozoa</taxon>
        <taxon>Mollusca</taxon>
        <taxon>Gastropoda</taxon>
        <taxon>Heterobranchia</taxon>
        <taxon>Euthyneura</taxon>
        <taxon>Panpulmonata</taxon>
        <taxon>Sacoglossa</taxon>
        <taxon>Placobranchoidea</taxon>
        <taxon>Plakobranchidae</taxon>
        <taxon>Plakobranchus</taxon>
    </lineage>
</organism>
<sequence length="390" mass="43828">MAAFARNRTSRYRFTPRKLCLLYVLVVHVICIIGISFFVQNDFDLAQQIKEVKPTTQHRAAPNMDVLMTWGHGGFGVNLDSVKLRKQHRKNAAADFRHQLGLNEYLSNRISLRRSLPDVRDPRCRSKDAPGMTPSIFQDVSVILLFHLEPRSVLLRAVFSILDRTPGEFLTEVILVDQGSESPELSKPQLENYLSAISKKIKVIRSQTSLTYSEAIIAGTSNAFGTAVVFLNARCECTEGWLTPLLAWLQISPTSVAVPVVDTINNDTFKYVRTSNSKLSVATFSWDLSLKRKRIPQYRHPRVAYRPESSPIMADGIFAINRELFIAVGAYTPSLNGTSISNLEFSLRAWLCGSRIELIPCSRVGLISVPDDTLGKIIFEDNCFPYLNET</sequence>
<keyword evidence="2" id="KW-0812">Transmembrane</keyword>
<accession>A0AAV3ZT42</accession>
<dbReference type="PANTHER" id="PTHR11675">
    <property type="entry name" value="N-ACETYLGALACTOSAMINYLTRANSFERASE"/>
    <property type="match status" value="1"/>
</dbReference>
<evidence type="ECO:0000256" key="2">
    <source>
        <dbReference type="SAM" id="Phobius"/>
    </source>
</evidence>
<dbReference type="EMBL" id="BLXT01002815">
    <property type="protein sequence ID" value="GFN97811.1"/>
    <property type="molecule type" value="Genomic_DNA"/>
</dbReference>
<feature type="domain" description="Glycosyltransferase 2-like" evidence="3">
    <location>
        <begin position="141"/>
        <end position="326"/>
    </location>
</feature>
<keyword evidence="2" id="KW-1133">Transmembrane helix</keyword>
<dbReference type="GO" id="GO:0004653">
    <property type="term" value="F:polypeptide N-acetylgalactosaminyltransferase activity"/>
    <property type="evidence" value="ECO:0007669"/>
    <property type="project" value="TreeGrafter"/>
</dbReference>
<reference evidence="4 5" key="1">
    <citation type="journal article" date="2021" name="Elife">
        <title>Chloroplast acquisition without the gene transfer in kleptoplastic sea slugs, Plakobranchus ocellatus.</title>
        <authorList>
            <person name="Maeda T."/>
            <person name="Takahashi S."/>
            <person name="Yoshida T."/>
            <person name="Shimamura S."/>
            <person name="Takaki Y."/>
            <person name="Nagai Y."/>
            <person name="Toyoda A."/>
            <person name="Suzuki Y."/>
            <person name="Arimoto A."/>
            <person name="Ishii H."/>
            <person name="Satoh N."/>
            <person name="Nishiyama T."/>
            <person name="Hasebe M."/>
            <person name="Maruyama T."/>
            <person name="Minagawa J."/>
            <person name="Obokata J."/>
            <person name="Shigenobu S."/>
        </authorList>
    </citation>
    <scope>NUCLEOTIDE SEQUENCE [LARGE SCALE GENOMIC DNA]</scope>
</reference>
<evidence type="ECO:0000313" key="5">
    <source>
        <dbReference type="Proteomes" id="UP000735302"/>
    </source>
</evidence>
<name>A0AAV3ZT42_9GAST</name>
<dbReference type="GO" id="GO:0005794">
    <property type="term" value="C:Golgi apparatus"/>
    <property type="evidence" value="ECO:0007669"/>
    <property type="project" value="TreeGrafter"/>
</dbReference>
<dbReference type="Pfam" id="PF00535">
    <property type="entry name" value="Glycos_transf_2"/>
    <property type="match status" value="1"/>
</dbReference>
<dbReference type="AlphaFoldDB" id="A0AAV3ZT42"/>
<dbReference type="Proteomes" id="UP000735302">
    <property type="component" value="Unassembled WGS sequence"/>
</dbReference>
<feature type="transmembrane region" description="Helical" evidence="2">
    <location>
        <begin position="20"/>
        <end position="39"/>
    </location>
</feature>
<comment type="caution">
    <text evidence="4">The sequence shown here is derived from an EMBL/GenBank/DDBJ whole genome shotgun (WGS) entry which is preliminary data.</text>
</comment>
<evidence type="ECO:0000256" key="1">
    <source>
        <dbReference type="ARBA" id="ARBA00023157"/>
    </source>
</evidence>
<dbReference type="Gene3D" id="3.90.550.10">
    <property type="entry name" value="Spore Coat Polysaccharide Biosynthesis Protein SpsA, Chain A"/>
    <property type="match status" value="1"/>
</dbReference>
<keyword evidence="5" id="KW-1185">Reference proteome</keyword>
<evidence type="ECO:0000313" key="4">
    <source>
        <dbReference type="EMBL" id="GFN97811.1"/>
    </source>
</evidence>